<organism evidence="1 2">
    <name type="scientific">Marivita hallyeonensis</name>
    <dbReference type="NCBI Taxonomy" id="996342"/>
    <lineage>
        <taxon>Bacteria</taxon>
        <taxon>Pseudomonadati</taxon>
        <taxon>Pseudomonadota</taxon>
        <taxon>Alphaproteobacteria</taxon>
        <taxon>Rhodobacterales</taxon>
        <taxon>Roseobacteraceae</taxon>
        <taxon>Marivita</taxon>
    </lineage>
</organism>
<accession>A0A1M5LLJ5</accession>
<evidence type="ECO:0000313" key="1">
    <source>
        <dbReference type="EMBL" id="SHG65931.1"/>
    </source>
</evidence>
<reference evidence="1 2" key="1">
    <citation type="submission" date="2016-11" db="EMBL/GenBank/DDBJ databases">
        <authorList>
            <person name="Jaros S."/>
            <person name="Januszkiewicz K."/>
            <person name="Wedrychowicz H."/>
        </authorList>
    </citation>
    <scope>NUCLEOTIDE SEQUENCE [LARGE SCALE GENOMIC DNA]</scope>
    <source>
        <strain evidence="1 2">DSM 29431</strain>
    </source>
</reference>
<keyword evidence="2" id="KW-1185">Reference proteome</keyword>
<dbReference type="STRING" id="996342.SAMN05443551_0205"/>
<dbReference type="Proteomes" id="UP000184221">
    <property type="component" value="Unassembled WGS sequence"/>
</dbReference>
<proteinExistence type="predicted"/>
<dbReference type="EMBL" id="FQXC01000001">
    <property type="protein sequence ID" value="SHG65931.1"/>
    <property type="molecule type" value="Genomic_DNA"/>
</dbReference>
<gene>
    <name evidence="1" type="ORF">SAMN05443551_0205</name>
</gene>
<sequence>MVWLKTLFADTCCWKEALYTGFCQECAAEMNIETLADLRGGET</sequence>
<evidence type="ECO:0000313" key="2">
    <source>
        <dbReference type="Proteomes" id="UP000184221"/>
    </source>
</evidence>
<name>A0A1M5LLJ5_9RHOB</name>
<dbReference type="AlphaFoldDB" id="A0A1M5LLJ5"/>
<protein>
    <submittedName>
        <fullName evidence="1">Uncharacterized protein</fullName>
    </submittedName>
</protein>